<evidence type="ECO:0000313" key="1">
    <source>
        <dbReference type="EMBL" id="ABF46576.1"/>
    </source>
</evidence>
<dbReference type="EMBL" id="CP000359">
    <property type="protein sequence ID" value="ABF46576.1"/>
    <property type="molecule type" value="Genomic_DNA"/>
</dbReference>
<dbReference type="Proteomes" id="UP000002431">
    <property type="component" value="Chromosome"/>
</dbReference>
<dbReference type="AlphaFoldDB" id="Q1IW08"/>
<dbReference type="KEGG" id="dge:Dgeo_2282"/>
<accession>Q1IW08</accession>
<keyword evidence="2" id="KW-1185">Reference proteome</keyword>
<gene>
    <name evidence="1" type="ordered locus">Dgeo_2282</name>
</gene>
<sequence length="124" mass="13276">MPAGSISVLVDLSGIHDPVAADTCPGAQGGSGVLEAPLSVLVVASRSGVRQPGGSRRSKLEGKGMHIHCPQLYPPPSHQLWNHTPQLILNSHSHSGLTRFCFWHILLLPEWERRGVLVHLTGGT</sequence>
<reference evidence="1" key="1">
    <citation type="submission" date="2006-04" db="EMBL/GenBank/DDBJ databases">
        <title>Complete sequence of chromosome of Deinococcus geothermalis DSM 11300.</title>
        <authorList>
            <consortium name="US DOE Joint Genome Institute"/>
            <person name="Copeland A."/>
            <person name="Lucas S."/>
            <person name="Lapidus A."/>
            <person name="Barry K."/>
            <person name="Detter J.C."/>
            <person name="Glavina del Rio T."/>
            <person name="Hammon N."/>
            <person name="Israni S."/>
            <person name="Dalin E."/>
            <person name="Tice H."/>
            <person name="Pitluck S."/>
            <person name="Brettin T."/>
            <person name="Bruce D."/>
            <person name="Han C."/>
            <person name="Tapia R."/>
            <person name="Saunders E."/>
            <person name="Gilna P."/>
            <person name="Schmutz J."/>
            <person name="Larimer F."/>
            <person name="Land M."/>
            <person name="Hauser L."/>
            <person name="Kyrpides N."/>
            <person name="Kim E."/>
            <person name="Daly M.J."/>
            <person name="Fredrickson J.K."/>
            <person name="Makarova K.S."/>
            <person name="Gaidamakova E.K."/>
            <person name="Zhai M."/>
            <person name="Richardson P."/>
        </authorList>
    </citation>
    <scope>NUCLEOTIDE SEQUENCE</scope>
    <source>
        <strain evidence="1">DSM 11300</strain>
    </source>
</reference>
<dbReference type="HOGENOM" id="CLU_2000153_0_0_0"/>
<protein>
    <submittedName>
        <fullName evidence="1">Uncharacterized protein</fullName>
    </submittedName>
</protein>
<name>Q1IW08_DEIGD</name>
<proteinExistence type="predicted"/>
<organism evidence="1 2">
    <name type="scientific">Deinococcus geothermalis (strain DSM 11300 / CIP 105573 / AG-3a)</name>
    <dbReference type="NCBI Taxonomy" id="319795"/>
    <lineage>
        <taxon>Bacteria</taxon>
        <taxon>Thermotogati</taxon>
        <taxon>Deinococcota</taxon>
        <taxon>Deinococci</taxon>
        <taxon>Deinococcales</taxon>
        <taxon>Deinococcaceae</taxon>
        <taxon>Deinococcus</taxon>
    </lineage>
</organism>
<dbReference type="STRING" id="319795.Dgeo_2282"/>
<evidence type="ECO:0000313" key="2">
    <source>
        <dbReference type="Proteomes" id="UP000002431"/>
    </source>
</evidence>